<sequence length="95" mass="10180">MVDGSAINVLSDTNSSSGCYVCGAPSAEMNTKFIRLSKKTIGSDYPPCTVGYDFLSAFSTFPIDFPLRNGKFGEKNSRKSLASIKAVNKVKSKVS</sequence>
<protein>
    <submittedName>
        <fullName evidence="1">Uncharacterized protein</fullName>
    </submittedName>
</protein>
<reference evidence="1 2" key="1">
    <citation type="journal article" date="2022" name="Nat. Ecol. Evol.">
        <title>A masculinizing supergene underlies an exaggerated male reproductive morph in a spider.</title>
        <authorList>
            <person name="Hendrickx F."/>
            <person name="De Corte Z."/>
            <person name="Sonet G."/>
            <person name="Van Belleghem S.M."/>
            <person name="Kostlbacher S."/>
            <person name="Vangestel C."/>
        </authorList>
    </citation>
    <scope>NUCLEOTIDE SEQUENCE [LARGE SCALE GENOMIC DNA]</scope>
    <source>
        <strain evidence="1">W744_W776</strain>
    </source>
</reference>
<gene>
    <name evidence="1" type="ORF">JTE90_018314</name>
</gene>
<proteinExistence type="predicted"/>
<dbReference type="EMBL" id="JAFNEN010000463">
    <property type="protein sequence ID" value="KAG8182431.1"/>
    <property type="molecule type" value="Genomic_DNA"/>
</dbReference>
<keyword evidence="2" id="KW-1185">Reference proteome</keyword>
<evidence type="ECO:0000313" key="2">
    <source>
        <dbReference type="Proteomes" id="UP000827092"/>
    </source>
</evidence>
<dbReference type="Proteomes" id="UP000827092">
    <property type="component" value="Unassembled WGS sequence"/>
</dbReference>
<dbReference type="AlphaFoldDB" id="A0AAV6UGM3"/>
<name>A0AAV6UGM3_9ARAC</name>
<organism evidence="1 2">
    <name type="scientific">Oedothorax gibbosus</name>
    <dbReference type="NCBI Taxonomy" id="931172"/>
    <lineage>
        <taxon>Eukaryota</taxon>
        <taxon>Metazoa</taxon>
        <taxon>Ecdysozoa</taxon>
        <taxon>Arthropoda</taxon>
        <taxon>Chelicerata</taxon>
        <taxon>Arachnida</taxon>
        <taxon>Araneae</taxon>
        <taxon>Araneomorphae</taxon>
        <taxon>Entelegynae</taxon>
        <taxon>Araneoidea</taxon>
        <taxon>Linyphiidae</taxon>
        <taxon>Erigoninae</taxon>
        <taxon>Oedothorax</taxon>
    </lineage>
</organism>
<evidence type="ECO:0000313" key="1">
    <source>
        <dbReference type="EMBL" id="KAG8182431.1"/>
    </source>
</evidence>
<comment type="caution">
    <text evidence="1">The sequence shown here is derived from an EMBL/GenBank/DDBJ whole genome shotgun (WGS) entry which is preliminary data.</text>
</comment>
<accession>A0AAV6UGM3</accession>